<dbReference type="OrthoDB" id="7700931at2759"/>
<protein>
    <recommendedName>
        <fullName evidence="1">FAS1 domain-containing protein</fullName>
    </recommendedName>
</protein>
<dbReference type="Proteomes" id="UP000018936">
    <property type="component" value="Unassembled WGS sequence"/>
</dbReference>
<evidence type="ECO:0000313" key="3">
    <source>
        <dbReference type="Proteomes" id="UP000018936"/>
    </source>
</evidence>
<gene>
    <name evidence="2" type="ORF">L345_01310</name>
</gene>
<keyword evidence="3" id="KW-1185">Reference proteome</keyword>
<dbReference type="InterPro" id="IPR000782">
    <property type="entry name" value="FAS1_domain"/>
</dbReference>
<organism evidence="2 3">
    <name type="scientific">Ophiophagus hannah</name>
    <name type="common">King cobra</name>
    <name type="synonym">Naja hannah</name>
    <dbReference type="NCBI Taxonomy" id="8665"/>
    <lineage>
        <taxon>Eukaryota</taxon>
        <taxon>Metazoa</taxon>
        <taxon>Chordata</taxon>
        <taxon>Craniata</taxon>
        <taxon>Vertebrata</taxon>
        <taxon>Euteleostomi</taxon>
        <taxon>Lepidosauria</taxon>
        <taxon>Squamata</taxon>
        <taxon>Bifurcata</taxon>
        <taxon>Unidentata</taxon>
        <taxon>Episquamata</taxon>
        <taxon>Toxicofera</taxon>
        <taxon>Serpentes</taxon>
        <taxon>Colubroidea</taxon>
        <taxon>Elapidae</taxon>
        <taxon>Elapinae</taxon>
        <taxon>Ophiophagus</taxon>
    </lineage>
</organism>
<dbReference type="SUPFAM" id="SSF82153">
    <property type="entry name" value="FAS1 domain"/>
    <property type="match status" value="1"/>
</dbReference>
<dbReference type="InterPro" id="IPR036378">
    <property type="entry name" value="FAS1_dom_sf"/>
</dbReference>
<feature type="non-terminal residue" evidence="2">
    <location>
        <position position="70"/>
    </location>
</feature>
<reference evidence="2 3" key="1">
    <citation type="journal article" date="2013" name="Proc. Natl. Acad. Sci. U.S.A.">
        <title>The king cobra genome reveals dynamic gene evolution and adaptation in the snake venom system.</title>
        <authorList>
            <person name="Vonk F.J."/>
            <person name="Casewell N.R."/>
            <person name="Henkel C.V."/>
            <person name="Heimberg A.M."/>
            <person name="Jansen H.J."/>
            <person name="McCleary R.J."/>
            <person name="Kerkkamp H.M."/>
            <person name="Vos R.A."/>
            <person name="Guerreiro I."/>
            <person name="Calvete J.J."/>
            <person name="Wuster W."/>
            <person name="Woods A.E."/>
            <person name="Logan J.M."/>
            <person name="Harrison R.A."/>
            <person name="Castoe T.A."/>
            <person name="de Koning A.P."/>
            <person name="Pollock D.D."/>
            <person name="Yandell M."/>
            <person name="Calderon D."/>
            <person name="Renjifo C."/>
            <person name="Currier R.B."/>
            <person name="Salgado D."/>
            <person name="Pla D."/>
            <person name="Sanz L."/>
            <person name="Hyder A.S."/>
            <person name="Ribeiro J.M."/>
            <person name="Arntzen J.W."/>
            <person name="van den Thillart G.E."/>
            <person name="Boetzer M."/>
            <person name="Pirovano W."/>
            <person name="Dirks R.P."/>
            <person name="Spaink H.P."/>
            <person name="Duboule D."/>
            <person name="McGlinn E."/>
            <person name="Kini R.M."/>
            <person name="Richardson M.K."/>
        </authorList>
    </citation>
    <scope>NUCLEOTIDE SEQUENCE</scope>
    <source>
        <tissue evidence="2">Blood</tissue>
    </source>
</reference>
<evidence type="ECO:0000259" key="1">
    <source>
        <dbReference type="PROSITE" id="PS50213"/>
    </source>
</evidence>
<accession>V8PER5</accession>
<feature type="non-terminal residue" evidence="2">
    <location>
        <position position="1"/>
    </location>
</feature>
<sequence>MYRFHNKEKWVDLWTNNHHITQSSDDEERYLSIKADINDTLLVNELKSTESDLMATNGVIHVIDKLLYPA</sequence>
<dbReference type="Gene3D" id="2.30.180.10">
    <property type="entry name" value="FAS1 domain"/>
    <property type="match status" value="1"/>
</dbReference>
<dbReference type="EMBL" id="AZIM01000170">
    <property type="protein sequence ID" value="ETE72855.1"/>
    <property type="molecule type" value="Genomic_DNA"/>
</dbReference>
<comment type="caution">
    <text evidence="2">The sequence shown here is derived from an EMBL/GenBank/DDBJ whole genome shotgun (WGS) entry which is preliminary data.</text>
</comment>
<proteinExistence type="predicted"/>
<dbReference type="AlphaFoldDB" id="V8PER5"/>
<feature type="domain" description="FAS1" evidence="1">
    <location>
        <begin position="1"/>
        <end position="67"/>
    </location>
</feature>
<dbReference type="PROSITE" id="PS50213">
    <property type="entry name" value="FAS1"/>
    <property type="match status" value="1"/>
</dbReference>
<dbReference type="Pfam" id="PF02469">
    <property type="entry name" value="Fasciclin"/>
    <property type="match status" value="1"/>
</dbReference>
<evidence type="ECO:0000313" key="2">
    <source>
        <dbReference type="EMBL" id="ETE72855.1"/>
    </source>
</evidence>
<name>V8PER5_OPHHA</name>